<sequence length="228" mass="23549">MSVTYITGTDTEVGKTLTTAALAVALSAAGAAVAIYKPTQTGVSGSEHGDVDEVSRLSGVHSIHEGIRLGDPMAPRAAAGRANRELPDLTHHVARIAELAASHDHVLVEGAGGLLVELDADSHTLADLAAAATGAALSHFVVVCRSGLGTLNHTALTVEALHRRGFAGPALVIGSWPATPSDVELSNRESLRGTEGTQFLGCLPAGASRLAPRTFRELATQWLHLPHC</sequence>
<name>A0A2S3ZTS2_ARTGL</name>
<comment type="catalytic activity">
    <reaction evidence="1">
        <text>(7R,8S)-7,8-diammoniononanoate + CO2 + ATP = (4R,5S)-dethiobiotin + ADP + phosphate + 3 H(+)</text>
        <dbReference type="Rhea" id="RHEA:15805"/>
        <dbReference type="ChEBI" id="CHEBI:15378"/>
        <dbReference type="ChEBI" id="CHEBI:16526"/>
        <dbReference type="ChEBI" id="CHEBI:30616"/>
        <dbReference type="ChEBI" id="CHEBI:43474"/>
        <dbReference type="ChEBI" id="CHEBI:149469"/>
        <dbReference type="ChEBI" id="CHEBI:149473"/>
        <dbReference type="ChEBI" id="CHEBI:456216"/>
        <dbReference type="EC" id="6.3.3.3"/>
    </reaction>
</comment>
<comment type="pathway">
    <text evidence="1">Cofactor biosynthesis; biotin biosynthesis; biotin from 7,8-diaminononanoate: step 1/2.</text>
</comment>
<keyword evidence="1" id="KW-0436">Ligase</keyword>
<feature type="binding site" evidence="1">
    <location>
        <position position="16"/>
    </location>
    <ligand>
        <name>Mg(2+)</name>
        <dbReference type="ChEBI" id="CHEBI:18420"/>
    </ligand>
</feature>
<evidence type="ECO:0000313" key="3">
    <source>
        <dbReference type="Proteomes" id="UP000237061"/>
    </source>
</evidence>
<feature type="binding site" evidence="1">
    <location>
        <begin position="174"/>
        <end position="175"/>
    </location>
    <ligand>
        <name>ATP</name>
        <dbReference type="ChEBI" id="CHEBI:30616"/>
    </ligand>
</feature>
<dbReference type="EMBL" id="PPXC01000012">
    <property type="protein sequence ID" value="POH72620.1"/>
    <property type="molecule type" value="Genomic_DNA"/>
</dbReference>
<dbReference type="GO" id="GO:0004141">
    <property type="term" value="F:dethiobiotin synthase activity"/>
    <property type="evidence" value="ECO:0007669"/>
    <property type="project" value="UniProtKB-UniRule"/>
</dbReference>
<keyword evidence="1" id="KW-0479">Metal-binding</keyword>
<dbReference type="Proteomes" id="UP000237061">
    <property type="component" value="Unassembled WGS sequence"/>
</dbReference>
<dbReference type="RefSeq" id="WP_103466582.1">
    <property type="nucleotide sequence ID" value="NZ_PPXC01000012.1"/>
</dbReference>
<dbReference type="Gene3D" id="3.40.50.300">
    <property type="entry name" value="P-loop containing nucleotide triphosphate hydrolases"/>
    <property type="match status" value="1"/>
</dbReference>
<dbReference type="SUPFAM" id="SSF52540">
    <property type="entry name" value="P-loop containing nucleoside triphosphate hydrolases"/>
    <property type="match status" value="1"/>
</dbReference>
<keyword evidence="1" id="KW-0963">Cytoplasm</keyword>
<dbReference type="AlphaFoldDB" id="A0A2S3ZTS2"/>
<feature type="binding site" evidence="1">
    <location>
        <position position="41"/>
    </location>
    <ligand>
        <name>substrate</name>
    </ligand>
</feature>
<comment type="caution">
    <text evidence="1">Lacks conserved residue(s) required for the propagation of feature annotation.</text>
</comment>
<comment type="subunit">
    <text evidence="1">Homodimer.</text>
</comment>
<feature type="binding site" evidence="1">
    <location>
        <position position="50"/>
    </location>
    <ligand>
        <name>Mg(2+)</name>
        <dbReference type="ChEBI" id="CHEBI:18420"/>
    </ligand>
</feature>
<dbReference type="GO" id="GO:0005829">
    <property type="term" value="C:cytosol"/>
    <property type="evidence" value="ECO:0007669"/>
    <property type="project" value="TreeGrafter"/>
</dbReference>
<keyword evidence="1" id="KW-0093">Biotin biosynthesis</keyword>
<evidence type="ECO:0000256" key="1">
    <source>
        <dbReference type="HAMAP-Rule" id="MF_00336"/>
    </source>
</evidence>
<dbReference type="UniPathway" id="UPA00078">
    <property type="reaction ID" value="UER00161"/>
</dbReference>
<reference evidence="2 3" key="1">
    <citation type="submission" date="2018-01" db="EMBL/GenBank/DDBJ databases">
        <title>Arthrobacter sp. nov., from glaciers in China.</title>
        <authorList>
            <person name="Liu Q."/>
            <person name="Xin Y.-H."/>
        </authorList>
    </citation>
    <scope>NUCLEOTIDE SEQUENCE [LARGE SCALE GENOMIC DNA]</scope>
    <source>
        <strain evidence="2 3">HLT2-12-2</strain>
    </source>
</reference>
<dbReference type="GO" id="GO:0009102">
    <property type="term" value="P:biotin biosynthetic process"/>
    <property type="evidence" value="ECO:0007669"/>
    <property type="project" value="UniProtKB-UniRule"/>
</dbReference>
<feature type="active site" evidence="1">
    <location>
        <position position="37"/>
    </location>
</feature>
<dbReference type="EC" id="6.3.3.3" evidence="1"/>
<dbReference type="InterPro" id="IPR004472">
    <property type="entry name" value="DTB_synth_BioD"/>
</dbReference>
<dbReference type="GO" id="GO:0000287">
    <property type="term" value="F:magnesium ion binding"/>
    <property type="evidence" value="ECO:0007669"/>
    <property type="project" value="UniProtKB-UniRule"/>
</dbReference>
<comment type="cofactor">
    <cofactor evidence="1">
        <name>Mg(2+)</name>
        <dbReference type="ChEBI" id="CHEBI:18420"/>
    </cofactor>
</comment>
<gene>
    <name evidence="1" type="primary">bioD</name>
    <name evidence="2" type="ORF">CVS27_14695</name>
</gene>
<keyword evidence="1" id="KW-0460">Magnesium</keyword>
<feature type="binding site" evidence="1">
    <location>
        <position position="50"/>
    </location>
    <ligand>
        <name>ATP</name>
        <dbReference type="ChEBI" id="CHEBI:30616"/>
    </ligand>
</feature>
<dbReference type="NCBIfam" id="TIGR00347">
    <property type="entry name" value="bioD"/>
    <property type="match status" value="1"/>
</dbReference>
<keyword evidence="3" id="KW-1185">Reference proteome</keyword>
<dbReference type="PIRSF" id="PIRSF006755">
    <property type="entry name" value="DTB_synth"/>
    <property type="match status" value="1"/>
</dbReference>
<comment type="similarity">
    <text evidence="1">Belongs to the dethiobiotin synthetase family.</text>
</comment>
<organism evidence="2 3">
    <name type="scientific">Arthrobacter glacialis</name>
    <dbReference type="NCBI Taxonomy" id="1664"/>
    <lineage>
        <taxon>Bacteria</taxon>
        <taxon>Bacillati</taxon>
        <taxon>Actinomycetota</taxon>
        <taxon>Actinomycetes</taxon>
        <taxon>Micrococcales</taxon>
        <taxon>Micrococcaceae</taxon>
        <taxon>Arthrobacter</taxon>
    </lineage>
</organism>
<comment type="function">
    <text evidence="1">Catalyzes a mechanistically unusual reaction, the ATP-dependent insertion of CO2 between the N7 and N8 nitrogen atoms of 7,8-diaminopelargonic acid (DAPA, also called 7,8-diammoniononanoate) to form a ureido ring.</text>
</comment>
<comment type="subcellular location">
    <subcellularLocation>
        <location evidence="1">Cytoplasm</location>
    </subcellularLocation>
</comment>
<evidence type="ECO:0000313" key="2">
    <source>
        <dbReference type="EMBL" id="POH72620.1"/>
    </source>
</evidence>
<dbReference type="InterPro" id="IPR027417">
    <property type="entry name" value="P-loop_NTPase"/>
</dbReference>
<dbReference type="HAMAP" id="MF_00336">
    <property type="entry name" value="BioD"/>
    <property type="match status" value="1"/>
</dbReference>
<feature type="binding site" evidence="1">
    <location>
        <begin position="109"/>
        <end position="112"/>
    </location>
    <ligand>
        <name>ATP</name>
        <dbReference type="ChEBI" id="CHEBI:30616"/>
    </ligand>
</feature>
<dbReference type="CDD" id="cd03109">
    <property type="entry name" value="DTBS"/>
    <property type="match status" value="1"/>
</dbReference>
<protein>
    <recommendedName>
        <fullName evidence="1">ATP-dependent dethiobiotin synthetase BioD</fullName>
        <ecNumber evidence="1">6.3.3.3</ecNumber>
    </recommendedName>
    <alternativeName>
        <fullName evidence="1">DTB synthetase</fullName>
        <shortName evidence="1">DTBS</shortName>
    </alternativeName>
    <alternativeName>
        <fullName evidence="1">Dethiobiotin synthase</fullName>
    </alternativeName>
</protein>
<dbReference type="PANTHER" id="PTHR43210">
    <property type="entry name" value="DETHIOBIOTIN SYNTHETASE"/>
    <property type="match status" value="1"/>
</dbReference>
<dbReference type="GO" id="GO:0005524">
    <property type="term" value="F:ATP binding"/>
    <property type="evidence" value="ECO:0007669"/>
    <property type="project" value="UniProtKB-UniRule"/>
</dbReference>
<dbReference type="Pfam" id="PF13500">
    <property type="entry name" value="AAA_26"/>
    <property type="match status" value="1"/>
</dbReference>
<dbReference type="PANTHER" id="PTHR43210:SF5">
    <property type="entry name" value="DETHIOBIOTIN SYNTHETASE"/>
    <property type="match status" value="1"/>
</dbReference>
<feature type="binding site" evidence="1">
    <location>
        <position position="109"/>
    </location>
    <ligand>
        <name>Mg(2+)</name>
        <dbReference type="ChEBI" id="CHEBI:18420"/>
    </ligand>
</feature>
<keyword evidence="1" id="KW-0547">Nucleotide-binding</keyword>
<proteinExistence type="inferred from homology"/>
<feature type="binding site" evidence="1">
    <location>
        <begin position="12"/>
        <end position="17"/>
    </location>
    <ligand>
        <name>ATP</name>
        <dbReference type="ChEBI" id="CHEBI:30616"/>
    </ligand>
</feature>
<comment type="caution">
    <text evidence="2">The sequence shown here is derived from an EMBL/GenBank/DDBJ whole genome shotgun (WGS) entry which is preliminary data.</text>
</comment>
<keyword evidence="1" id="KW-0067">ATP-binding</keyword>
<accession>A0A2S3ZTS2</accession>